<dbReference type="InterPro" id="IPR050204">
    <property type="entry name" value="AraC_XylS_family_regulators"/>
</dbReference>
<keyword evidence="2" id="KW-0238">DNA-binding</keyword>
<dbReference type="PROSITE" id="PS01124">
    <property type="entry name" value="HTH_ARAC_FAMILY_2"/>
    <property type="match status" value="1"/>
</dbReference>
<keyword evidence="3" id="KW-0804">Transcription</keyword>
<dbReference type="Proteomes" id="UP000439780">
    <property type="component" value="Unassembled WGS sequence"/>
</dbReference>
<dbReference type="EMBL" id="WTYA01000002">
    <property type="protein sequence ID" value="MXP27834.1"/>
    <property type="molecule type" value="Genomic_DNA"/>
</dbReference>
<gene>
    <name evidence="5" type="ORF">GRI58_03220</name>
</gene>
<dbReference type="Pfam" id="PF12833">
    <property type="entry name" value="HTH_18"/>
    <property type="match status" value="1"/>
</dbReference>
<protein>
    <submittedName>
        <fullName evidence="5">Helix-turn-helix domain-containing protein</fullName>
    </submittedName>
</protein>
<evidence type="ECO:0000256" key="3">
    <source>
        <dbReference type="ARBA" id="ARBA00023163"/>
    </source>
</evidence>
<proteinExistence type="predicted"/>
<keyword evidence="6" id="KW-1185">Reference proteome</keyword>
<evidence type="ECO:0000256" key="1">
    <source>
        <dbReference type="ARBA" id="ARBA00023015"/>
    </source>
</evidence>
<accession>A0A845ADS2</accession>
<evidence type="ECO:0000256" key="2">
    <source>
        <dbReference type="ARBA" id="ARBA00023125"/>
    </source>
</evidence>
<dbReference type="RefSeq" id="WP_160752132.1">
    <property type="nucleotide sequence ID" value="NZ_WTYA01000002.1"/>
</dbReference>
<dbReference type="AlphaFoldDB" id="A0A845ADS2"/>
<evidence type="ECO:0000259" key="4">
    <source>
        <dbReference type="PROSITE" id="PS01124"/>
    </source>
</evidence>
<dbReference type="SMART" id="SM00342">
    <property type="entry name" value="HTH_ARAC"/>
    <property type="match status" value="1"/>
</dbReference>
<feature type="domain" description="HTH araC/xylS-type" evidence="4">
    <location>
        <begin position="163"/>
        <end position="262"/>
    </location>
</feature>
<organism evidence="5 6">
    <name type="scientific">Qipengyuania algicida</name>
    <dbReference type="NCBI Taxonomy" id="1836209"/>
    <lineage>
        <taxon>Bacteria</taxon>
        <taxon>Pseudomonadati</taxon>
        <taxon>Pseudomonadota</taxon>
        <taxon>Alphaproteobacteria</taxon>
        <taxon>Sphingomonadales</taxon>
        <taxon>Erythrobacteraceae</taxon>
        <taxon>Qipengyuania</taxon>
    </lineage>
</organism>
<dbReference type="OrthoDB" id="2559672at2"/>
<dbReference type="GO" id="GO:0003700">
    <property type="term" value="F:DNA-binding transcription factor activity"/>
    <property type="evidence" value="ECO:0007669"/>
    <property type="project" value="InterPro"/>
</dbReference>
<evidence type="ECO:0000313" key="5">
    <source>
        <dbReference type="EMBL" id="MXP27834.1"/>
    </source>
</evidence>
<evidence type="ECO:0000313" key="6">
    <source>
        <dbReference type="Proteomes" id="UP000439780"/>
    </source>
</evidence>
<dbReference type="PANTHER" id="PTHR46796">
    <property type="entry name" value="HTH-TYPE TRANSCRIPTIONAL ACTIVATOR RHAS-RELATED"/>
    <property type="match status" value="1"/>
</dbReference>
<keyword evidence="1" id="KW-0805">Transcription regulation</keyword>
<sequence length="293" mass="32760">MGGYSINARFFAPPEALAGCFTSFYLLECDSGDDPYLDDMLQPEWGNLRFFLGAAPEAQVKGERSLKDTPFTATGPSTAPIRFRLRSTRMWGVGLLPLGWAKFIGLPACNFVNGLYDGLKHPAFAQFVRLFDRLSASTASDKNQADLICDHFLALDQPVRDAERIATVHEALLDPSLNEVGTMAERTGMNRRTLERICTRHFGFPPQLLIRRQRMMRSLAAYMLEHGARWSEVIDTNYHDQAHFSREFHAFMGISPSEYGALHHPVLGAFMEARKLALGSPVQTLDPPHPSST</sequence>
<dbReference type="InterPro" id="IPR018060">
    <property type="entry name" value="HTH_AraC"/>
</dbReference>
<dbReference type="Gene3D" id="1.10.10.60">
    <property type="entry name" value="Homeodomain-like"/>
    <property type="match status" value="1"/>
</dbReference>
<comment type="caution">
    <text evidence="5">The sequence shown here is derived from an EMBL/GenBank/DDBJ whole genome shotgun (WGS) entry which is preliminary data.</text>
</comment>
<dbReference type="GO" id="GO:0043565">
    <property type="term" value="F:sequence-specific DNA binding"/>
    <property type="evidence" value="ECO:0007669"/>
    <property type="project" value="InterPro"/>
</dbReference>
<reference evidence="5 6" key="1">
    <citation type="submission" date="2019-12" db="EMBL/GenBank/DDBJ databases">
        <title>Genomic-based taxomic classification of the family Erythrobacteraceae.</title>
        <authorList>
            <person name="Xu L."/>
        </authorList>
    </citation>
    <scope>NUCLEOTIDE SEQUENCE [LARGE SCALE GENOMIC DNA]</scope>
    <source>
        <strain evidence="5 6">KEMB 9005-328</strain>
    </source>
</reference>
<name>A0A845ADS2_9SPHN</name>